<accession>A0A089HQG1</accession>
<evidence type="ECO:0008006" key="4">
    <source>
        <dbReference type="Google" id="ProtNLM"/>
    </source>
</evidence>
<evidence type="ECO:0000313" key="2">
    <source>
        <dbReference type="EMBL" id="AIQ13322.1"/>
    </source>
</evidence>
<evidence type="ECO:0000256" key="1">
    <source>
        <dbReference type="SAM" id="Coils"/>
    </source>
</evidence>
<sequence length="192" mass="21241">MQPWAYIVMLGGFALAYALFLPSRARNKDSGADKQSLKEVEAALELYMTDVERENRELLELLDSIKTQSQSNQAAVQEQLSELNGRLDAMQQRTSQLETRMAANENGLLQLALSGGKETNAHAQQPEVQTKATDDPAVDIKAKPVSTIKLRYPQLFELHNEGKSIDAIAKKTGMQSGEIQLILQLAKQEESA</sequence>
<dbReference type="Proteomes" id="UP000029409">
    <property type="component" value="Chromosome"/>
</dbReference>
<dbReference type="EMBL" id="CP009288">
    <property type="protein sequence ID" value="AIQ13322.1"/>
    <property type="molecule type" value="Genomic_DNA"/>
</dbReference>
<protein>
    <recommendedName>
        <fullName evidence="4">DUF2802 domain-containing protein</fullName>
    </recommendedName>
</protein>
<dbReference type="KEGG" id="pdu:PDUR_16430"/>
<keyword evidence="1" id="KW-0175">Coiled coil</keyword>
<gene>
    <name evidence="2" type="ORF">PDUR_16430</name>
</gene>
<proteinExistence type="predicted"/>
<dbReference type="RefSeq" id="WP_042207112.1">
    <property type="nucleotide sequence ID" value="NZ_CP009288.1"/>
</dbReference>
<organism evidence="2 3">
    <name type="scientific">Paenibacillus durus</name>
    <name type="common">Paenibacillus azotofixans</name>
    <dbReference type="NCBI Taxonomy" id="44251"/>
    <lineage>
        <taxon>Bacteria</taxon>
        <taxon>Bacillati</taxon>
        <taxon>Bacillota</taxon>
        <taxon>Bacilli</taxon>
        <taxon>Bacillales</taxon>
        <taxon>Paenibacillaceae</taxon>
        <taxon>Paenibacillus</taxon>
    </lineage>
</organism>
<feature type="coiled-coil region" evidence="1">
    <location>
        <begin position="37"/>
        <end position="100"/>
    </location>
</feature>
<keyword evidence="3" id="KW-1185">Reference proteome</keyword>
<dbReference type="STRING" id="44251.PDUR_16430"/>
<name>A0A089HQG1_PAEDU</name>
<dbReference type="OrthoDB" id="1682562at2"/>
<dbReference type="AlphaFoldDB" id="A0A089HQG1"/>
<evidence type="ECO:0000313" key="3">
    <source>
        <dbReference type="Proteomes" id="UP000029409"/>
    </source>
</evidence>
<reference evidence="2 3" key="1">
    <citation type="submission" date="2014-08" db="EMBL/GenBank/DDBJ databases">
        <title>Comparative genomics of the Paenibacillus odorifer group.</title>
        <authorList>
            <person name="den Bakker H.C."/>
            <person name="Tsai Y.-C."/>
            <person name="Martin N."/>
            <person name="Korlach J."/>
            <person name="Wiedmann M."/>
        </authorList>
    </citation>
    <scope>NUCLEOTIDE SEQUENCE [LARGE SCALE GENOMIC DNA]</scope>
    <source>
        <strain evidence="2 3">DSM 1735</strain>
    </source>
</reference>